<evidence type="ECO:0000256" key="1">
    <source>
        <dbReference type="SAM" id="MobiDB-lite"/>
    </source>
</evidence>
<keyword evidence="2" id="KW-0732">Signal</keyword>
<comment type="caution">
    <text evidence="3">The sequence shown here is derived from an EMBL/GenBank/DDBJ whole genome shotgun (WGS) entry which is preliminary data.</text>
</comment>
<keyword evidence="4" id="KW-1185">Reference proteome</keyword>
<proteinExistence type="predicted"/>
<feature type="compositionally biased region" description="Low complexity" evidence="1">
    <location>
        <begin position="191"/>
        <end position="203"/>
    </location>
</feature>
<feature type="region of interest" description="Disordered" evidence="1">
    <location>
        <begin position="191"/>
        <end position="252"/>
    </location>
</feature>
<name>A0A8H4N0C3_9PEZI</name>
<organism evidence="3 4">
    <name type="scientific">Botryosphaeria dothidea</name>
    <dbReference type="NCBI Taxonomy" id="55169"/>
    <lineage>
        <taxon>Eukaryota</taxon>
        <taxon>Fungi</taxon>
        <taxon>Dikarya</taxon>
        <taxon>Ascomycota</taxon>
        <taxon>Pezizomycotina</taxon>
        <taxon>Dothideomycetes</taxon>
        <taxon>Dothideomycetes incertae sedis</taxon>
        <taxon>Botryosphaeriales</taxon>
        <taxon>Botryosphaeriaceae</taxon>
        <taxon>Botryosphaeria</taxon>
    </lineage>
</organism>
<feature type="compositionally biased region" description="Low complexity" evidence="1">
    <location>
        <begin position="364"/>
        <end position="403"/>
    </location>
</feature>
<reference evidence="3" key="1">
    <citation type="submission" date="2020-04" db="EMBL/GenBank/DDBJ databases">
        <title>Genome Assembly and Annotation of Botryosphaeria dothidea sdau 11-99, a Latent Pathogen of Apple Fruit Ring Rot in China.</title>
        <authorList>
            <person name="Yu C."/>
            <person name="Diao Y."/>
            <person name="Lu Q."/>
            <person name="Zhao J."/>
            <person name="Cui S."/>
            <person name="Peng C."/>
            <person name="He B."/>
            <person name="Liu H."/>
        </authorList>
    </citation>
    <scope>NUCLEOTIDE SEQUENCE [LARGE SCALE GENOMIC DNA]</scope>
    <source>
        <strain evidence="3">Sdau11-99</strain>
    </source>
</reference>
<feature type="signal peptide" evidence="2">
    <location>
        <begin position="1"/>
        <end position="22"/>
    </location>
</feature>
<evidence type="ECO:0000313" key="3">
    <source>
        <dbReference type="EMBL" id="KAF4301436.1"/>
    </source>
</evidence>
<feature type="region of interest" description="Disordered" evidence="1">
    <location>
        <begin position="295"/>
        <end position="470"/>
    </location>
</feature>
<feature type="compositionally biased region" description="Gly residues" evidence="1">
    <location>
        <begin position="336"/>
        <end position="349"/>
    </location>
</feature>
<evidence type="ECO:0008006" key="5">
    <source>
        <dbReference type="Google" id="ProtNLM"/>
    </source>
</evidence>
<feature type="compositionally biased region" description="Gly residues" evidence="1">
    <location>
        <begin position="204"/>
        <end position="216"/>
    </location>
</feature>
<feature type="compositionally biased region" description="Low complexity" evidence="1">
    <location>
        <begin position="217"/>
        <end position="227"/>
    </location>
</feature>
<dbReference type="EMBL" id="WWBZ02000082">
    <property type="protein sequence ID" value="KAF4301436.1"/>
    <property type="molecule type" value="Genomic_DNA"/>
</dbReference>
<evidence type="ECO:0000313" key="4">
    <source>
        <dbReference type="Proteomes" id="UP000572817"/>
    </source>
</evidence>
<sequence length="470" mass="47083">MLYNIRAAFTAALAFLAVPSIANPDAAQIIASLNGLSSELTDLKTTCSSDGSQGGKGGYIGGGGGGAGFSFGAISGGFNNIISTTQTTYTLIQKVRQQQITYSQEEAAEIYKAWTDVLNTQQEVLNTLRSSLDIFSQIVGILLGSLQQIQGLFGQITQTLVQIVPSQKIDIFEIWQPVQNDFSECLSTLGTTQQQQNFQPTQDGGIGGSGQYGANGQGNANQQSTYGQGSGSDQYGGSGANTQQLTQGGAGAGGSGVVGGGANTQQFTQGGAGAGGSGVVGGGANTQQFTQGGAGAGGSGVGGGGANTQQLTQGGAGAGGSGVGGGGANTQQLTQGGAGAGGSGVGGGANTQQFTQGGAGAGGSTQNSNNQFNQNHQSTGLGGQDNRNQQSNQNQQSTYGQYQPADQYAQSGGGQGVQWQAGGQPHLSGKFWTLESGGGNTWNLKGDMINNGDDDNHDDPGNKRKRAFVA</sequence>
<protein>
    <recommendedName>
        <fullName evidence="5">Cell wall protein</fullName>
    </recommendedName>
</protein>
<feature type="compositionally biased region" description="Gly residues" evidence="1">
    <location>
        <begin position="228"/>
        <end position="239"/>
    </location>
</feature>
<feature type="chain" id="PRO_5034492110" description="Cell wall protein" evidence="2">
    <location>
        <begin position="23"/>
        <end position="470"/>
    </location>
</feature>
<dbReference type="Proteomes" id="UP000572817">
    <property type="component" value="Unassembled WGS sequence"/>
</dbReference>
<gene>
    <name evidence="3" type="ORF">GTA08_BOTSDO10924</name>
</gene>
<feature type="compositionally biased region" description="Gly residues" evidence="1">
    <location>
        <begin position="314"/>
        <end position="328"/>
    </location>
</feature>
<accession>A0A8H4N0C3</accession>
<dbReference type="AlphaFoldDB" id="A0A8H4N0C3"/>
<evidence type="ECO:0000256" key="2">
    <source>
        <dbReference type="SAM" id="SignalP"/>
    </source>
</evidence>
<feature type="compositionally biased region" description="Gly residues" evidence="1">
    <location>
        <begin position="295"/>
        <end position="306"/>
    </location>
</feature>